<name>A0A5U3F2M1_SALET</name>
<dbReference type="EMBL" id="AAGLPX010000181">
    <property type="protein sequence ID" value="EBP4002424.1"/>
    <property type="molecule type" value="Genomic_DNA"/>
</dbReference>
<organism evidence="1">
    <name type="scientific">Salmonella enterica I</name>
    <dbReference type="NCBI Taxonomy" id="59201"/>
    <lineage>
        <taxon>Bacteria</taxon>
        <taxon>Pseudomonadati</taxon>
        <taxon>Pseudomonadota</taxon>
        <taxon>Gammaproteobacteria</taxon>
        <taxon>Enterobacterales</taxon>
        <taxon>Enterobacteriaceae</taxon>
        <taxon>Salmonella</taxon>
    </lineage>
</organism>
<dbReference type="Proteomes" id="UP000839575">
    <property type="component" value="Unassembled WGS sequence"/>
</dbReference>
<protein>
    <submittedName>
        <fullName evidence="1">Uncharacterized protein</fullName>
    </submittedName>
</protein>
<dbReference type="AlphaFoldDB" id="A0A5U3F2M1"/>
<accession>A0A5U3F2M1</accession>
<evidence type="ECO:0000313" key="1">
    <source>
        <dbReference type="EMBL" id="EBP4002424.1"/>
    </source>
</evidence>
<comment type="caution">
    <text evidence="1">The sequence shown here is derived from an EMBL/GenBank/DDBJ whole genome shotgun (WGS) entry which is preliminary data.</text>
</comment>
<reference evidence="1" key="1">
    <citation type="submission" date="2018-07" db="EMBL/GenBank/DDBJ databases">
        <authorList>
            <consortium name="GenomeTrakr network: Whole genome sequencing for foodborne pathogen traceback"/>
        </authorList>
    </citation>
    <scope>NUCLEOTIDE SEQUENCE [LARGE SCALE GENOMIC DNA]</scope>
    <source>
        <strain evidence="1">CFSAN002851</strain>
    </source>
</reference>
<gene>
    <name evidence="1" type="ORF">S301_28345</name>
</gene>
<sequence>MAVDSLYTIGGIHYSPSVSGRTGHAEWCVYDLNVTTQVATTTLTVMDSGGVTAKNNTLRSSTLSAVDVIAFISNGNTVTIGASVMAEDLSSYNSFSVFDNSNTKKFGVNKLGELTIVRTSSSAPSSNLSGFIQFTDPNNGQMFQIHTYIP</sequence>
<proteinExistence type="predicted"/>